<feature type="transmembrane region" description="Helical" evidence="2">
    <location>
        <begin position="6"/>
        <end position="22"/>
    </location>
</feature>
<keyword evidence="2" id="KW-1133">Transmembrane helix</keyword>
<keyword evidence="4" id="KW-1185">Reference proteome</keyword>
<keyword evidence="2" id="KW-0812">Transmembrane</keyword>
<dbReference type="InterPro" id="IPR011990">
    <property type="entry name" value="TPR-like_helical_dom_sf"/>
</dbReference>
<dbReference type="STRING" id="45610.AOC03_02585"/>
<dbReference type="AlphaFoldDB" id="A0A0M5MJV3"/>
<dbReference type="EMBL" id="CP012678">
    <property type="protein sequence ID" value="ALF59068.1"/>
    <property type="molecule type" value="Genomic_DNA"/>
</dbReference>
<keyword evidence="2" id="KW-0472">Membrane</keyword>
<evidence type="ECO:0008006" key="5">
    <source>
        <dbReference type="Google" id="ProtNLM"/>
    </source>
</evidence>
<accession>A0A0M5MJV3</accession>
<feature type="compositionally biased region" description="Polar residues" evidence="1">
    <location>
        <begin position="42"/>
        <end position="59"/>
    </location>
</feature>
<dbReference type="Proteomes" id="UP000059847">
    <property type="component" value="Chromosome"/>
</dbReference>
<proteinExistence type="predicted"/>
<dbReference type="InterPro" id="IPR038440">
    <property type="entry name" value="FimV_C_sf"/>
</dbReference>
<dbReference type="KEGG" id="pur:AOC03_02585"/>
<feature type="compositionally biased region" description="Low complexity" evidence="1">
    <location>
        <begin position="382"/>
        <end position="393"/>
    </location>
</feature>
<evidence type="ECO:0000256" key="1">
    <source>
        <dbReference type="SAM" id="MobiDB-lite"/>
    </source>
</evidence>
<name>A0A0M5MJV3_9GAMM</name>
<dbReference type="Gene3D" id="1.20.58.2200">
    <property type="match status" value="1"/>
</dbReference>
<feature type="region of interest" description="Disordered" evidence="1">
    <location>
        <begin position="382"/>
        <end position="401"/>
    </location>
</feature>
<feature type="region of interest" description="Disordered" evidence="1">
    <location>
        <begin position="31"/>
        <end position="59"/>
    </location>
</feature>
<gene>
    <name evidence="3" type="ORF">AOC03_02585</name>
</gene>
<evidence type="ECO:0000313" key="4">
    <source>
        <dbReference type="Proteomes" id="UP000059847"/>
    </source>
</evidence>
<organism evidence="3 4">
    <name type="scientific">Psychrobacter urativorans</name>
    <dbReference type="NCBI Taxonomy" id="45610"/>
    <lineage>
        <taxon>Bacteria</taxon>
        <taxon>Pseudomonadati</taxon>
        <taxon>Pseudomonadota</taxon>
        <taxon>Gammaproteobacteria</taxon>
        <taxon>Moraxellales</taxon>
        <taxon>Moraxellaceae</taxon>
        <taxon>Psychrobacter</taxon>
    </lineage>
</organism>
<evidence type="ECO:0000256" key="2">
    <source>
        <dbReference type="SAM" id="Phobius"/>
    </source>
</evidence>
<dbReference type="OrthoDB" id="6656924at2"/>
<dbReference type="Gene3D" id="1.25.40.10">
    <property type="entry name" value="Tetratricopeptide repeat domain"/>
    <property type="match status" value="1"/>
</dbReference>
<dbReference type="NCBIfam" id="TIGR03504">
    <property type="entry name" value="FimV_Cterm"/>
    <property type="match status" value="1"/>
</dbReference>
<reference evidence="3 4" key="1">
    <citation type="submission" date="2015-09" db="EMBL/GenBank/DDBJ databases">
        <title>Complete genome of Psychrobacter urativorans R10.10B.</title>
        <authorList>
            <person name="See-Too W.S."/>
            <person name="Chan K.G."/>
        </authorList>
    </citation>
    <scope>NUCLEOTIDE SEQUENCE [LARGE SCALE GENOMIC DNA]</scope>
    <source>
        <strain evidence="3 4">R10.10B</strain>
    </source>
</reference>
<protein>
    <recommendedName>
        <fullName evidence="5">Pilus assembly protein FimV</fullName>
    </recommendedName>
</protein>
<sequence length="577" mass="63155">MNNILYIIAGLVIISMVGVWILRKKKAQQPSISPRARAGSRDSANATALVTENNPATQRAANSVASSATKFDNVTIAQRFIDQQRYDKAIETLERGLTEKPHDGELSLKLLNVYALTKQTEEFNSTYATIKAHCDVATIAQAQQLKDLLDAEQVGNSPASFDTSSITESSMILNDEMTLSTIKVSNPTTDSKNDDMSLDFDISTPVIKHEEIITPTASTNSDHTFDLTLDDLETYVLEEGVLKNNNTKDTLENISAESEQKVAIINLDSINKLNDTNNIDTIFVDTSSVDTNSTNNNYDFTLDFDLGADSTSTTLIEDDKTNEPTPIDDDFVLDFDDLVEEVKFKEIEVESAQQPVATVTNQQAFDDDFTLFLDATAYDPSATNTETTSTTASIHDSSQDLNLDSDSLESSLHDTLTQAEVLHVTDELTNSDDLIALDFIDADVDLDTNKAATSNAITPALDDQTLTFDDDTGIDEFDFNTDTTSITTTSPVTSENSRIDSDSAIKDTLPSADVAAQFAADFDFVNTLDNHQVTLDLANQYLQLGEYDSAKRLLNEVVAQGNPEQQQQAQELLARAA</sequence>
<dbReference type="RefSeq" id="WP_062533464.1">
    <property type="nucleotide sequence ID" value="NZ_CP012678.1"/>
</dbReference>
<dbReference type="InterPro" id="IPR020011">
    <property type="entry name" value="FimV_C"/>
</dbReference>
<evidence type="ECO:0000313" key="3">
    <source>
        <dbReference type="EMBL" id="ALF59068.1"/>
    </source>
</evidence>